<dbReference type="Gene3D" id="3.40.50.300">
    <property type="entry name" value="P-loop containing nucleotide triphosphate hydrolases"/>
    <property type="match status" value="1"/>
</dbReference>
<dbReference type="GO" id="GO:0009360">
    <property type="term" value="C:DNA polymerase III complex"/>
    <property type="evidence" value="ECO:0007669"/>
    <property type="project" value="InterPro"/>
</dbReference>
<evidence type="ECO:0000256" key="1">
    <source>
        <dbReference type="ARBA" id="ARBA00012417"/>
    </source>
</evidence>
<sequence>MVNLYPWLTPIYHNITAAFSQGHGHHALLFKADEGVGAENLVTATAQFLLCQASRSEEKPCGRCHACQLFQAGSHPDFHVLAPIDNKDIGVDQVREINETVAQHAQQVGNKVVYLQGAERLTEAAANALLKTLEEPRANTYFLLQTDVNATLLPTIYSRCQAWMVASPPQDTALAWLQQQPVVVQSAEKTDEILTALRINYGRPLLARETLAQGLIEKRREFLRAFWLFYQRRSPLELLPLFDKSLILQQVEWITAFLADALKDKLEIRDGWICLDLVRGVRQFSEKQSVQGLLEANRIMQQMRSDLTRITAVNQELILLDGLTRLITEVFCPESDSGRAD</sequence>
<evidence type="ECO:0000256" key="7">
    <source>
        <dbReference type="ARBA" id="ARBA00049244"/>
    </source>
</evidence>
<comment type="caution">
    <text evidence="9">The sequence shown here is derived from an EMBL/GenBank/DDBJ whole genome shotgun (WGS) entry which is preliminary data.</text>
</comment>
<evidence type="ECO:0000256" key="2">
    <source>
        <dbReference type="ARBA" id="ARBA00014363"/>
    </source>
</evidence>
<keyword evidence="6" id="KW-0239">DNA-directed DNA polymerase</keyword>
<accession>A0AAW6Q6N8</accession>
<dbReference type="Gene3D" id="1.20.272.10">
    <property type="match status" value="1"/>
</dbReference>
<dbReference type="PANTHER" id="PTHR11669:SF8">
    <property type="entry name" value="DNA POLYMERASE III SUBUNIT DELTA"/>
    <property type="match status" value="1"/>
</dbReference>
<keyword evidence="5" id="KW-0235">DNA replication</keyword>
<dbReference type="Pfam" id="PF13177">
    <property type="entry name" value="DNA_pol3_delta2"/>
    <property type="match status" value="1"/>
</dbReference>
<dbReference type="Proteomes" id="UP001214976">
    <property type="component" value="Unassembled WGS sequence"/>
</dbReference>
<dbReference type="GO" id="GO:0003677">
    <property type="term" value="F:DNA binding"/>
    <property type="evidence" value="ECO:0007669"/>
    <property type="project" value="InterPro"/>
</dbReference>
<dbReference type="SUPFAM" id="SSF48019">
    <property type="entry name" value="post-AAA+ oligomerization domain-like"/>
    <property type="match status" value="1"/>
</dbReference>
<dbReference type="EC" id="2.7.7.7" evidence="1"/>
<dbReference type="NCBIfam" id="TIGR00678">
    <property type="entry name" value="holB"/>
    <property type="match status" value="1"/>
</dbReference>
<evidence type="ECO:0000256" key="4">
    <source>
        <dbReference type="ARBA" id="ARBA00022695"/>
    </source>
</evidence>
<dbReference type="InterPro" id="IPR027417">
    <property type="entry name" value="P-loop_NTPase"/>
</dbReference>
<dbReference type="NCBIfam" id="NF005362">
    <property type="entry name" value="PRK06871.1"/>
    <property type="match status" value="1"/>
</dbReference>
<feature type="domain" description="DNA polymerase III delta subunit C-terminal" evidence="8">
    <location>
        <begin position="215"/>
        <end position="326"/>
    </location>
</feature>
<comment type="catalytic activity">
    <reaction evidence="7">
        <text>DNA(n) + a 2'-deoxyribonucleoside 5'-triphosphate = DNA(n+1) + diphosphate</text>
        <dbReference type="Rhea" id="RHEA:22508"/>
        <dbReference type="Rhea" id="RHEA-COMP:17339"/>
        <dbReference type="Rhea" id="RHEA-COMP:17340"/>
        <dbReference type="ChEBI" id="CHEBI:33019"/>
        <dbReference type="ChEBI" id="CHEBI:61560"/>
        <dbReference type="ChEBI" id="CHEBI:173112"/>
        <dbReference type="EC" id="2.7.7.7"/>
    </reaction>
</comment>
<gene>
    <name evidence="9" type="ORF">P7M15_01115</name>
</gene>
<dbReference type="AlphaFoldDB" id="A0AAW6Q6N8"/>
<keyword evidence="3 9" id="KW-0808">Transferase</keyword>
<dbReference type="RefSeq" id="WP_317476456.1">
    <property type="nucleotide sequence ID" value="NZ_JARQTW010000002.1"/>
</dbReference>
<evidence type="ECO:0000256" key="6">
    <source>
        <dbReference type="ARBA" id="ARBA00022932"/>
    </source>
</evidence>
<dbReference type="InterPro" id="IPR050238">
    <property type="entry name" value="DNA_Rep/Repair_Clamp_Loader"/>
</dbReference>
<evidence type="ECO:0000256" key="3">
    <source>
        <dbReference type="ARBA" id="ARBA00022679"/>
    </source>
</evidence>
<dbReference type="Pfam" id="PF09115">
    <property type="entry name" value="DNApol3-delta_C"/>
    <property type="match status" value="1"/>
</dbReference>
<reference evidence="9" key="1">
    <citation type="submission" date="2023-03" db="EMBL/GenBank/DDBJ databases">
        <title>Classification of Bisgaard taxon 6 and taxon 10 as Exercitatus varius gen. nov., spec. nov.</title>
        <authorList>
            <person name="Christensen H."/>
        </authorList>
    </citation>
    <scope>NUCLEOTIDE SEQUENCE</scope>
    <source>
        <strain evidence="9">86116</strain>
    </source>
</reference>
<protein>
    <recommendedName>
        <fullName evidence="2">DNA polymerase III subunit delta'</fullName>
        <ecNumber evidence="1">2.7.7.7</ecNumber>
    </recommendedName>
</protein>
<dbReference type="GO" id="GO:0006261">
    <property type="term" value="P:DNA-templated DNA replication"/>
    <property type="evidence" value="ECO:0007669"/>
    <property type="project" value="TreeGrafter"/>
</dbReference>
<dbReference type="InterPro" id="IPR004622">
    <property type="entry name" value="DNA_pol_HolB"/>
</dbReference>
<dbReference type="GO" id="GO:0008408">
    <property type="term" value="F:3'-5' exonuclease activity"/>
    <property type="evidence" value="ECO:0007669"/>
    <property type="project" value="InterPro"/>
</dbReference>
<dbReference type="PANTHER" id="PTHR11669">
    <property type="entry name" value="REPLICATION FACTOR C / DNA POLYMERASE III GAMMA-TAU SUBUNIT"/>
    <property type="match status" value="1"/>
</dbReference>
<evidence type="ECO:0000259" key="8">
    <source>
        <dbReference type="Pfam" id="PF09115"/>
    </source>
</evidence>
<dbReference type="SUPFAM" id="SSF52540">
    <property type="entry name" value="P-loop containing nucleoside triphosphate hydrolases"/>
    <property type="match status" value="1"/>
</dbReference>
<evidence type="ECO:0000313" key="10">
    <source>
        <dbReference type="Proteomes" id="UP001214976"/>
    </source>
</evidence>
<dbReference type="InterPro" id="IPR008921">
    <property type="entry name" value="DNA_pol3_clamp-load_cplx_C"/>
</dbReference>
<dbReference type="EMBL" id="JARQTW010000002">
    <property type="protein sequence ID" value="MDG2949133.1"/>
    <property type="molecule type" value="Genomic_DNA"/>
</dbReference>
<evidence type="ECO:0000256" key="5">
    <source>
        <dbReference type="ARBA" id="ARBA00022705"/>
    </source>
</evidence>
<name>A0AAW6Q6N8_9PAST</name>
<keyword evidence="4 9" id="KW-0548">Nucleotidyltransferase</keyword>
<dbReference type="InterPro" id="IPR015199">
    <property type="entry name" value="DNA_pol_III_delta_C"/>
</dbReference>
<dbReference type="GO" id="GO:0003887">
    <property type="term" value="F:DNA-directed DNA polymerase activity"/>
    <property type="evidence" value="ECO:0007669"/>
    <property type="project" value="UniProtKB-KW"/>
</dbReference>
<proteinExistence type="predicted"/>
<evidence type="ECO:0000313" key="9">
    <source>
        <dbReference type="EMBL" id="MDG2949133.1"/>
    </source>
</evidence>
<organism evidence="9 10">
    <name type="scientific">Exercitatus varius</name>
    <dbReference type="NCBI Taxonomy" id="67857"/>
    <lineage>
        <taxon>Bacteria</taxon>
        <taxon>Pseudomonadati</taxon>
        <taxon>Pseudomonadota</taxon>
        <taxon>Gammaproteobacteria</taxon>
        <taxon>Pasteurellales</taxon>
        <taxon>Pasteurellaceae</taxon>
        <taxon>Exercitatus</taxon>
    </lineage>
</organism>